<dbReference type="Gene3D" id="3.40.50.720">
    <property type="entry name" value="NAD(P)-binding Rossmann-like Domain"/>
    <property type="match status" value="1"/>
</dbReference>
<evidence type="ECO:0000259" key="3">
    <source>
        <dbReference type="Pfam" id="PF16363"/>
    </source>
</evidence>
<dbReference type="GO" id="GO:0006012">
    <property type="term" value="P:galactose metabolic process"/>
    <property type="evidence" value="ECO:0007669"/>
    <property type="project" value="InterPro"/>
</dbReference>
<dbReference type="GO" id="GO:0000290">
    <property type="term" value="P:deadenylation-dependent decapping of nuclear-transcribed mRNA"/>
    <property type="evidence" value="ECO:0007669"/>
    <property type="project" value="InterPro"/>
</dbReference>
<organism evidence="4 5">
    <name type="scientific">Anisodus tanguticus</name>
    <dbReference type="NCBI Taxonomy" id="243964"/>
    <lineage>
        <taxon>Eukaryota</taxon>
        <taxon>Viridiplantae</taxon>
        <taxon>Streptophyta</taxon>
        <taxon>Embryophyta</taxon>
        <taxon>Tracheophyta</taxon>
        <taxon>Spermatophyta</taxon>
        <taxon>Magnoliopsida</taxon>
        <taxon>eudicotyledons</taxon>
        <taxon>Gunneridae</taxon>
        <taxon>Pentapetalae</taxon>
        <taxon>asterids</taxon>
        <taxon>lamiids</taxon>
        <taxon>Solanales</taxon>
        <taxon>Solanaceae</taxon>
        <taxon>Solanoideae</taxon>
        <taxon>Hyoscyameae</taxon>
        <taxon>Anisodus</taxon>
    </lineage>
</organism>
<evidence type="ECO:0000313" key="5">
    <source>
        <dbReference type="Proteomes" id="UP001291623"/>
    </source>
</evidence>
<sequence>MERSDGKSSMDLSNSSSSISAIALFDATQYAFFGRDTGEEVELGGLEEEGNNCVPVVDGGFGDDDTHEYHLFGKDEGSALGSLSDLDDLATTFSKLNRNVAGPRHPGIIGDRGSGSFSRESSSAAEWAKETDFPDCFDQHLSDTECYQDSKRWSSQSHFSPVHLSESKPLYRTSSYPEQPQQLQRFSSEPILVPKSSFTSLPPPTGRSQQASPYSLSHHQSMPSQSPYSTANLSTLSNSNIHLAGLSHGLHYGGNMPQWTPPGLSLDTRLQNHWTSQASLSYGDHSRLLNSVSPHQFPQNGLLSPLLMSPRQLQQQRLHHSVQPSVAHFSALPSQFNSFPSPGHMGKHGLADFRDSKSKSSHKGRQNVRFSKLGSEVGSQKSDNNVPKFRSKYMTGDEIESILKMQHPATHGNDPYADDYYHQARLAKKAAESRSKHPFYPNKEQSSRSRNSTDSQPHLHVDAKGQISFSSIRRPRPLLEYDPPGFVCNGSGDQKMSEKPLEQEPMLAARIAIEDGFYLLLEVDDIDRLLQFSQPQDGGVQLRRKRQILLEGMTASLQLVDPLGKSGSSVGLTPKDDIVFLWLVSLPKGRKLISRYLQLLVPGGELARIVCMAIFRHLRFLFGGLPPDPEAAETITSLAKTVSACTSGMDLNLLSACLAAVVCSSEQPPLRPLGSPAGDGASVILKSVLERATHLLTDPQAVTSFSMPNPALWQASFDAFFGLLTKYCLSKYDSIMQSKSNTEMIGAEAARAVSREMPVELLRASLPHTNEHQRKLLMKFAQRSMPVTGYNAHGESSGQINPESAIYGEFREHCDLAISPFFFGEEGVHPKCRCWLIGHNGSTLQPIEVNRLWMDFVVVSKRRNNITRKLLLAAGITAICFLIFRTSPGFSSFMKFAQHEPGVTHVLVTGGAGFIGSHATLRLLKDSYRVTIVDNLSRGNMGAVKVLQELFPEPGRLQFIYADVGDAVAVNKIFKRNAFDAVMHFAAVAYVGESTQEPLRYYHNITSNTLLLVKAMATHGVKTLIYSSTCATYGEPEKMPITEVTPQAPINPYGKAKKMAEDIILDFSKTSDIAVMILRYFNVIGSDPEGRLGEAPPPELREQGRISGACFDAAKGIIPGLKIRGVDYNTPDGTCIRDYIDVTDLIDAHVKALEHARPSKVGIYNVGTGKGSSVKQFVEACKRATGVDIKIEYLTRRPGDYAEVYSDPSKIRRELNWIARYTLEESLAIAWRWQKAHRNGYN</sequence>
<evidence type="ECO:0000313" key="4">
    <source>
        <dbReference type="EMBL" id="KAK4343502.1"/>
    </source>
</evidence>
<feature type="compositionally biased region" description="Low complexity" evidence="2">
    <location>
        <begin position="114"/>
        <end position="123"/>
    </location>
</feature>
<evidence type="ECO:0000256" key="1">
    <source>
        <dbReference type="ARBA" id="ARBA00007637"/>
    </source>
</evidence>
<feature type="region of interest" description="Disordered" evidence="2">
    <location>
        <begin position="341"/>
        <end position="389"/>
    </location>
</feature>
<protein>
    <recommendedName>
        <fullName evidence="3">NAD(P)-binding domain-containing protein</fullName>
    </recommendedName>
</protein>
<dbReference type="Gene3D" id="3.90.25.10">
    <property type="entry name" value="UDP-galactose 4-epimerase, domain 1"/>
    <property type="match status" value="1"/>
</dbReference>
<feature type="domain" description="NAD(P)-binding" evidence="3">
    <location>
        <begin position="907"/>
        <end position="1227"/>
    </location>
</feature>
<dbReference type="NCBIfam" id="TIGR01179">
    <property type="entry name" value="galE"/>
    <property type="match status" value="1"/>
</dbReference>
<evidence type="ECO:0000256" key="2">
    <source>
        <dbReference type="SAM" id="MobiDB-lite"/>
    </source>
</evidence>
<reference evidence="4" key="1">
    <citation type="submission" date="2023-12" db="EMBL/GenBank/DDBJ databases">
        <title>Genome assembly of Anisodus tanguticus.</title>
        <authorList>
            <person name="Wang Y.-J."/>
        </authorList>
    </citation>
    <scope>NUCLEOTIDE SEQUENCE</scope>
    <source>
        <strain evidence="4">KB-2021</strain>
        <tissue evidence="4">Leaf</tissue>
    </source>
</reference>
<feature type="compositionally biased region" description="Polar residues" evidence="2">
    <location>
        <begin position="196"/>
        <end position="228"/>
    </location>
</feature>
<gene>
    <name evidence="4" type="ORF">RND71_036596</name>
</gene>
<dbReference type="InterPro" id="IPR039900">
    <property type="entry name" value="Pat1-like"/>
</dbReference>
<feature type="region of interest" description="Disordered" evidence="2">
    <location>
        <begin position="104"/>
        <end position="123"/>
    </location>
</feature>
<comment type="caution">
    <text evidence="4">The sequence shown here is derived from an EMBL/GenBank/DDBJ whole genome shotgun (WGS) entry which is preliminary data.</text>
</comment>
<proteinExistence type="inferred from homology"/>
<dbReference type="GO" id="GO:0033962">
    <property type="term" value="P:P-body assembly"/>
    <property type="evidence" value="ECO:0007669"/>
    <property type="project" value="TreeGrafter"/>
</dbReference>
<dbReference type="Pfam" id="PF16363">
    <property type="entry name" value="GDP_Man_Dehyd"/>
    <property type="match status" value="1"/>
</dbReference>
<keyword evidence="5" id="KW-1185">Reference proteome</keyword>
<dbReference type="EMBL" id="JAVYJV010000020">
    <property type="protein sequence ID" value="KAK4343502.1"/>
    <property type="molecule type" value="Genomic_DNA"/>
</dbReference>
<dbReference type="GO" id="GO:0003978">
    <property type="term" value="F:UDP-glucose 4-epimerase activity"/>
    <property type="evidence" value="ECO:0007669"/>
    <property type="project" value="InterPro"/>
</dbReference>
<dbReference type="PANTHER" id="PTHR21551">
    <property type="entry name" value="TOPOISOMERASE II-ASSOCIATED PROTEIN PAT1"/>
    <property type="match status" value="1"/>
</dbReference>
<dbReference type="PANTHER" id="PTHR21551:SF16">
    <property type="entry name" value="LOW QUALITY PROTEIN: PROTEIN PAT1 HOMOLOG 1-LIKE"/>
    <property type="match status" value="1"/>
</dbReference>
<dbReference type="InterPro" id="IPR005886">
    <property type="entry name" value="UDP_G4E"/>
</dbReference>
<accession>A0AAE1R4F9</accession>
<dbReference type="CDD" id="cd05247">
    <property type="entry name" value="UDP_G4E_1_SDR_e"/>
    <property type="match status" value="1"/>
</dbReference>
<dbReference type="Proteomes" id="UP001291623">
    <property type="component" value="Unassembled WGS sequence"/>
</dbReference>
<dbReference type="GO" id="GO:0000932">
    <property type="term" value="C:P-body"/>
    <property type="evidence" value="ECO:0007669"/>
    <property type="project" value="TreeGrafter"/>
</dbReference>
<dbReference type="InterPro" id="IPR016040">
    <property type="entry name" value="NAD(P)-bd_dom"/>
</dbReference>
<dbReference type="GO" id="GO:0003723">
    <property type="term" value="F:RNA binding"/>
    <property type="evidence" value="ECO:0007669"/>
    <property type="project" value="TreeGrafter"/>
</dbReference>
<comment type="similarity">
    <text evidence="1">Belongs to the NAD(P)-dependent epimerase/dehydratase family.</text>
</comment>
<feature type="region of interest" description="Disordered" evidence="2">
    <location>
        <begin position="194"/>
        <end position="233"/>
    </location>
</feature>
<feature type="region of interest" description="Disordered" evidence="2">
    <location>
        <begin position="425"/>
        <end position="467"/>
    </location>
</feature>
<dbReference type="SUPFAM" id="SSF51735">
    <property type="entry name" value="NAD(P)-binding Rossmann-fold domains"/>
    <property type="match status" value="1"/>
</dbReference>
<feature type="compositionally biased region" description="Basic and acidic residues" evidence="2">
    <location>
        <begin position="349"/>
        <end position="358"/>
    </location>
</feature>
<name>A0AAE1R4F9_9SOLA</name>
<dbReference type="AlphaFoldDB" id="A0AAE1R4F9"/>
<dbReference type="InterPro" id="IPR036291">
    <property type="entry name" value="NAD(P)-bd_dom_sf"/>
</dbReference>